<dbReference type="PANTHER" id="PTHR37308:SF1">
    <property type="entry name" value="POLYPRENYL-PHOSPHATE TRANSPORTER"/>
    <property type="match status" value="1"/>
</dbReference>
<feature type="transmembrane region" description="Helical" evidence="1">
    <location>
        <begin position="54"/>
        <end position="77"/>
    </location>
</feature>
<dbReference type="AlphaFoldDB" id="A0A926DDP0"/>
<organism evidence="2 3">
    <name type="scientific">Feifania hominis</name>
    <dbReference type="NCBI Taxonomy" id="2763660"/>
    <lineage>
        <taxon>Bacteria</taxon>
        <taxon>Bacillati</taxon>
        <taxon>Bacillota</taxon>
        <taxon>Clostridia</taxon>
        <taxon>Eubacteriales</taxon>
        <taxon>Feifaniaceae</taxon>
        <taxon>Feifania</taxon>
    </lineage>
</organism>
<keyword evidence="1" id="KW-1133">Transmembrane helix</keyword>
<dbReference type="Pfam" id="PF04018">
    <property type="entry name" value="VCA0040-like"/>
    <property type="match status" value="1"/>
</dbReference>
<sequence length="264" mass="27447">MRDRHAPLYGFVIGGSMLVPGVSGGSMAILLGIYDRLLSAVGSFRARPRENARFLALFCAGALAGMVLVARPLLALVELFPRPTLYFFLGVVAGSLPLLVRTARLTRLSWKTVLFPLAGLAVLWALSLLPPGFAAGGGVSFWKLLLAGAAAAVALVLPGISVSYLFLLLGMYDTVMAAIAALDFALLVPLGVGGVLGIVLTARLLERLLTAHPQASYLTIFGFVLGSIAEVFPGLPSGWELVVCAATALAGAAAVRLLSRYAGA</sequence>
<feature type="transmembrane region" description="Helical" evidence="1">
    <location>
        <begin position="83"/>
        <end position="100"/>
    </location>
</feature>
<protein>
    <submittedName>
        <fullName evidence="2">DUF368 domain-containing protein</fullName>
    </submittedName>
</protein>
<keyword evidence="3" id="KW-1185">Reference proteome</keyword>
<feature type="transmembrane region" description="Helical" evidence="1">
    <location>
        <begin position="214"/>
        <end position="232"/>
    </location>
</feature>
<evidence type="ECO:0000313" key="2">
    <source>
        <dbReference type="EMBL" id="MBC8537055.1"/>
    </source>
</evidence>
<dbReference type="InterPro" id="IPR007163">
    <property type="entry name" value="VCA0040-like"/>
</dbReference>
<dbReference type="Proteomes" id="UP000620366">
    <property type="component" value="Unassembled WGS sequence"/>
</dbReference>
<evidence type="ECO:0000256" key="1">
    <source>
        <dbReference type="SAM" id="Phobius"/>
    </source>
</evidence>
<feature type="transmembrane region" description="Helical" evidence="1">
    <location>
        <begin position="141"/>
        <end position="167"/>
    </location>
</feature>
<feature type="transmembrane region" description="Helical" evidence="1">
    <location>
        <begin position="6"/>
        <end position="33"/>
    </location>
</feature>
<comment type="caution">
    <text evidence="2">The sequence shown here is derived from an EMBL/GenBank/DDBJ whole genome shotgun (WGS) entry which is preliminary data.</text>
</comment>
<evidence type="ECO:0000313" key="3">
    <source>
        <dbReference type="Proteomes" id="UP000620366"/>
    </source>
</evidence>
<dbReference type="PANTHER" id="PTHR37308">
    <property type="entry name" value="INTEGRAL MEMBRANE PROTEIN"/>
    <property type="match status" value="1"/>
</dbReference>
<name>A0A926DDP0_9FIRM</name>
<feature type="transmembrane region" description="Helical" evidence="1">
    <location>
        <begin position="112"/>
        <end position="129"/>
    </location>
</feature>
<proteinExistence type="predicted"/>
<dbReference type="RefSeq" id="WP_249301271.1">
    <property type="nucleotide sequence ID" value="NZ_JACRSP010000005.1"/>
</dbReference>
<accession>A0A926DDP0</accession>
<dbReference type="EMBL" id="JACRSP010000005">
    <property type="protein sequence ID" value="MBC8537055.1"/>
    <property type="molecule type" value="Genomic_DNA"/>
</dbReference>
<reference evidence="2" key="1">
    <citation type="submission" date="2020-08" db="EMBL/GenBank/DDBJ databases">
        <title>Genome public.</title>
        <authorList>
            <person name="Liu C."/>
            <person name="Sun Q."/>
        </authorList>
    </citation>
    <scope>NUCLEOTIDE SEQUENCE</scope>
    <source>
        <strain evidence="2">BX7</strain>
    </source>
</reference>
<feature type="transmembrane region" description="Helical" evidence="1">
    <location>
        <begin position="179"/>
        <end position="202"/>
    </location>
</feature>
<gene>
    <name evidence="2" type="ORF">H8695_10190</name>
</gene>
<keyword evidence="1" id="KW-0472">Membrane</keyword>
<keyword evidence="1" id="KW-0812">Transmembrane</keyword>